<gene>
    <name evidence="3" type="ORF">EV194_10665</name>
</gene>
<proteinExistence type="predicted"/>
<keyword evidence="1" id="KW-0732">Signal</keyword>
<evidence type="ECO:0000259" key="2">
    <source>
        <dbReference type="Pfam" id="PF09603"/>
    </source>
</evidence>
<dbReference type="Pfam" id="PF09603">
    <property type="entry name" value="Fib_succ_major"/>
    <property type="match status" value="1"/>
</dbReference>
<reference evidence="3 4" key="1">
    <citation type="submission" date="2019-03" db="EMBL/GenBank/DDBJ databases">
        <title>Genomic Encyclopedia of Type Strains, Phase IV (KMG-IV): sequencing the most valuable type-strain genomes for metagenomic binning, comparative biology and taxonomic classification.</title>
        <authorList>
            <person name="Goeker M."/>
        </authorList>
    </citation>
    <scope>NUCLEOTIDE SEQUENCE [LARGE SCALE GENOMIC DNA]</scope>
    <source>
        <strain evidence="3 4">DSM 24179</strain>
    </source>
</reference>
<comment type="caution">
    <text evidence="3">The sequence shown here is derived from an EMBL/GenBank/DDBJ whole genome shotgun (WGS) entry which is preliminary data.</text>
</comment>
<accession>A0A4V2RWD8</accession>
<evidence type="ECO:0000313" key="3">
    <source>
        <dbReference type="EMBL" id="TCO07924.1"/>
    </source>
</evidence>
<dbReference type="InterPro" id="IPR011871">
    <property type="entry name" value="Fib_succ_major"/>
</dbReference>
<name>A0A4V2RWD8_9BACT</name>
<feature type="domain" description="Fibrobacter succinogenes major paralogous" evidence="2">
    <location>
        <begin position="233"/>
        <end position="421"/>
    </location>
</feature>
<sequence length="422" mass="47317">MYRSLLIIFLCTTLVSSIAGSQEYLVTFSASGAVGHIDYIEVQNLTSRQTVTIDGTEALILTNADRSSENEPAPELTITPNMQAGSCSVEMTLNYPGNSSVEVYNAGDILVAEFRTFLTRGTHRFKISGLNSGAHKVVVNTPNHDHTHWVMSSANYANGNASILLIDNSGNGKTGDLISEPIPMRFLQGESLLFKAFADNHSRIKVVSPVQTTHLDFNFIPCMDFDENHYAVVTIGDQIWMAENLRTTTFRDGTSIRHIQNSLLWRELNSPAYSWYEHNQNYSATHGALYNWYTVSDSRLCPDGWRMPLDEDWFLLESYIDPEINNPTATGWRGVNAGLHLKSISGWGGHPGSNIHGFSATPAGRRSFDGSYNSLGDYAYWWSMSQQDETSAWSRYILPRFEYLYRGAFSKNYGFSVRCIKE</sequence>
<feature type="signal peptide" evidence="1">
    <location>
        <begin position="1"/>
        <end position="21"/>
    </location>
</feature>
<dbReference type="OrthoDB" id="9805760at2"/>
<dbReference type="AlphaFoldDB" id="A0A4V2RWD8"/>
<dbReference type="RefSeq" id="WP_132433827.1">
    <property type="nucleotide sequence ID" value="NZ_SLWK01000006.1"/>
</dbReference>
<evidence type="ECO:0000256" key="1">
    <source>
        <dbReference type="SAM" id="SignalP"/>
    </source>
</evidence>
<dbReference type="EMBL" id="SLWK01000006">
    <property type="protein sequence ID" value="TCO07924.1"/>
    <property type="molecule type" value="Genomic_DNA"/>
</dbReference>
<dbReference type="NCBIfam" id="TIGR02145">
    <property type="entry name" value="Fib_succ_major"/>
    <property type="match status" value="1"/>
</dbReference>
<evidence type="ECO:0000313" key="4">
    <source>
        <dbReference type="Proteomes" id="UP000295221"/>
    </source>
</evidence>
<protein>
    <submittedName>
        <fullName evidence="3">Uncharacterized protein (TIGR02145 family)</fullName>
    </submittedName>
</protein>
<keyword evidence="4" id="KW-1185">Reference proteome</keyword>
<dbReference type="Proteomes" id="UP000295221">
    <property type="component" value="Unassembled WGS sequence"/>
</dbReference>
<feature type="chain" id="PRO_5020262603" evidence="1">
    <location>
        <begin position="22"/>
        <end position="422"/>
    </location>
</feature>
<organism evidence="3 4">
    <name type="scientific">Natronoflexus pectinivorans</name>
    <dbReference type="NCBI Taxonomy" id="682526"/>
    <lineage>
        <taxon>Bacteria</taxon>
        <taxon>Pseudomonadati</taxon>
        <taxon>Bacteroidota</taxon>
        <taxon>Bacteroidia</taxon>
        <taxon>Marinilabiliales</taxon>
        <taxon>Marinilabiliaceae</taxon>
        <taxon>Natronoflexus</taxon>
    </lineage>
</organism>